<evidence type="ECO:0000256" key="5">
    <source>
        <dbReference type="SAM" id="MobiDB-lite"/>
    </source>
</evidence>
<keyword evidence="6" id="KW-0472">Membrane</keyword>
<keyword evidence="4" id="KW-0106">Calcium</keyword>
<evidence type="ECO:0000313" key="8">
    <source>
        <dbReference type="Proteomes" id="UP000179047"/>
    </source>
</evidence>
<keyword evidence="6" id="KW-0812">Transmembrane</keyword>
<dbReference type="Pfam" id="PF18884">
    <property type="entry name" value="TSP3_bac"/>
    <property type="match status" value="2"/>
</dbReference>
<comment type="caution">
    <text evidence="7">The sequence shown here is derived from an EMBL/GenBank/DDBJ whole genome shotgun (WGS) entry which is preliminary data.</text>
</comment>
<dbReference type="InterPro" id="IPR059100">
    <property type="entry name" value="TSP3_bac"/>
</dbReference>
<keyword evidence="6" id="KW-1133">Transmembrane helix</keyword>
<dbReference type="STRING" id="1802701.A3A33_00715"/>
<keyword evidence="2" id="KW-0964">Secreted</keyword>
<dbReference type="EMBL" id="MGKP01000002">
    <property type="protein sequence ID" value="OGN29802.1"/>
    <property type="molecule type" value="Genomic_DNA"/>
</dbReference>
<comment type="subcellular location">
    <subcellularLocation>
        <location evidence="1">Secreted</location>
    </subcellularLocation>
</comment>
<evidence type="ECO:0000256" key="2">
    <source>
        <dbReference type="ARBA" id="ARBA00022525"/>
    </source>
</evidence>
<gene>
    <name evidence="7" type="ORF">A3A33_00715</name>
</gene>
<feature type="compositionally biased region" description="Acidic residues" evidence="5">
    <location>
        <begin position="86"/>
        <end position="96"/>
    </location>
</feature>
<organism evidence="7 8">
    <name type="scientific">Candidatus Yanofskybacteria bacterium RIFCSPLOWO2_01_FULL_49_25</name>
    <dbReference type="NCBI Taxonomy" id="1802701"/>
    <lineage>
        <taxon>Bacteria</taxon>
        <taxon>Candidatus Yanofskyibacteriota</taxon>
    </lineage>
</organism>
<evidence type="ECO:0000256" key="6">
    <source>
        <dbReference type="SAM" id="Phobius"/>
    </source>
</evidence>
<dbReference type="InterPro" id="IPR028974">
    <property type="entry name" value="TSP_type-3_rpt"/>
</dbReference>
<evidence type="ECO:0000256" key="3">
    <source>
        <dbReference type="ARBA" id="ARBA00022729"/>
    </source>
</evidence>
<dbReference type="Proteomes" id="UP000179047">
    <property type="component" value="Unassembled WGS sequence"/>
</dbReference>
<dbReference type="SUPFAM" id="SSF103647">
    <property type="entry name" value="TSP type-3 repeat"/>
    <property type="match status" value="1"/>
</dbReference>
<sequence length="321" mass="34738">MDNVNTGMSLKLKVVLGVLVFVTLFFVSRVVTYFGRGATTASMYSSSNTAGSGIVAQFSNVKDSDHDGIPDAQESQYGSDPFNADTDSDGFLDGEEAMTGYDPANKDSNPDQQGGPQTVTQSFIEKLVGGYLSGDLDFQKTGTTTYAQNMDILTYATIDASGKSTAPSYIPDPIIADSSSPEVTKKYLIDVSRLLNIIPSDDKYYMGSFDESSQLMTNQSVKDQYMLALVLDRVGTKLASVPVPHEMLAWHNQMVRNLADMAQLYYSLANANQDPIKAFTNIGASEATITSFVTLGATFNGYLTTHGLTTRVRAFANLQEP</sequence>
<feature type="transmembrane region" description="Helical" evidence="6">
    <location>
        <begin position="12"/>
        <end position="35"/>
    </location>
</feature>
<feature type="region of interest" description="Disordered" evidence="5">
    <location>
        <begin position="63"/>
        <end position="118"/>
    </location>
</feature>
<accession>A0A1F8GWL1</accession>
<evidence type="ECO:0000256" key="1">
    <source>
        <dbReference type="ARBA" id="ARBA00004613"/>
    </source>
</evidence>
<keyword evidence="3" id="KW-0732">Signal</keyword>
<protein>
    <submittedName>
        <fullName evidence="7">Uncharacterized protein</fullName>
    </submittedName>
</protein>
<proteinExistence type="predicted"/>
<dbReference type="AlphaFoldDB" id="A0A1F8GWL1"/>
<evidence type="ECO:0000313" key="7">
    <source>
        <dbReference type="EMBL" id="OGN29802.1"/>
    </source>
</evidence>
<name>A0A1F8GWL1_9BACT</name>
<evidence type="ECO:0000256" key="4">
    <source>
        <dbReference type="ARBA" id="ARBA00022837"/>
    </source>
</evidence>
<reference evidence="7 8" key="1">
    <citation type="journal article" date="2016" name="Nat. Commun.">
        <title>Thousands of microbial genomes shed light on interconnected biogeochemical processes in an aquifer system.</title>
        <authorList>
            <person name="Anantharaman K."/>
            <person name="Brown C.T."/>
            <person name="Hug L.A."/>
            <person name="Sharon I."/>
            <person name="Castelle C.J."/>
            <person name="Probst A.J."/>
            <person name="Thomas B.C."/>
            <person name="Singh A."/>
            <person name="Wilkins M.J."/>
            <person name="Karaoz U."/>
            <person name="Brodie E.L."/>
            <person name="Williams K.H."/>
            <person name="Hubbard S.S."/>
            <person name="Banfield J.F."/>
        </authorList>
    </citation>
    <scope>NUCLEOTIDE SEQUENCE [LARGE SCALE GENOMIC DNA]</scope>
</reference>
<dbReference type="GO" id="GO:0005509">
    <property type="term" value="F:calcium ion binding"/>
    <property type="evidence" value="ECO:0007669"/>
    <property type="project" value="InterPro"/>
</dbReference>